<feature type="non-terminal residue" evidence="2">
    <location>
        <position position="1"/>
    </location>
</feature>
<accession>A0A8S0R4A0</accession>
<dbReference type="EMBL" id="CACTIH010002130">
    <property type="protein sequence ID" value="CAA2973875.1"/>
    <property type="molecule type" value="Genomic_DNA"/>
</dbReference>
<keyword evidence="3" id="KW-1185">Reference proteome</keyword>
<evidence type="ECO:0000313" key="3">
    <source>
        <dbReference type="Proteomes" id="UP000594638"/>
    </source>
</evidence>
<feature type="region of interest" description="Disordered" evidence="1">
    <location>
        <begin position="20"/>
        <end position="51"/>
    </location>
</feature>
<dbReference type="Proteomes" id="UP000594638">
    <property type="component" value="Unassembled WGS sequence"/>
</dbReference>
<gene>
    <name evidence="2" type="ORF">OLEA9_A036905</name>
</gene>
<name>A0A8S0R4A0_OLEEU</name>
<evidence type="ECO:0000313" key="2">
    <source>
        <dbReference type="EMBL" id="CAA2973875.1"/>
    </source>
</evidence>
<dbReference type="AlphaFoldDB" id="A0A8S0R4A0"/>
<dbReference type="Gramene" id="OE9A036905T1">
    <property type="protein sequence ID" value="OE9A036905C1"/>
    <property type="gene ID" value="OE9A036905"/>
</dbReference>
<proteinExistence type="predicted"/>
<evidence type="ECO:0000256" key="1">
    <source>
        <dbReference type="SAM" id="MobiDB-lite"/>
    </source>
</evidence>
<protein>
    <submittedName>
        <fullName evidence="2">Uncharacterized protein</fullName>
    </submittedName>
</protein>
<sequence>IVELHSQVDLAIIREELFPVEPSTPTNDVVKDSAEELEEGQVEPQQDNATS</sequence>
<organism evidence="2 3">
    <name type="scientific">Olea europaea subsp. europaea</name>
    <dbReference type="NCBI Taxonomy" id="158383"/>
    <lineage>
        <taxon>Eukaryota</taxon>
        <taxon>Viridiplantae</taxon>
        <taxon>Streptophyta</taxon>
        <taxon>Embryophyta</taxon>
        <taxon>Tracheophyta</taxon>
        <taxon>Spermatophyta</taxon>
        <taxon>Magnoliopsida</taxon>
        <taxon>eudicotyledons</taxon>
        <taxon>Gunneridae</taxon>
        <taxon>Pentapetalae</taxon>
        <taxon>asterids</taxon>
        <taxon>lamiids</taxon>
        <taxon>Lamiales</taxon>
        <taxon>Oleaceae</taxon>
        <taxon>Oleeae</taxon>
        <taxon>Olea</taxon>
    </lineage>
</organism>
<comment type="caution">
    <text evidence="2">The sequence shown here is derived from an EMBL/GenBank/DDBJ whole genome shotgun (WGS) entry which is preliminary data.</text>
</comment>
<reference evidence="2 3" key="1">
    <citation type="submission" date="2019-12" db="EMBL/GenBank/DDBJ databases">
        <authorList>
            <person name="Alioto T."/>
            <person name="Alioto T."/>
            <person name="Gomez Garrido J."/>
        </authorList>
    </citation>
    <scope>NUCLEOTIDE SEQUENCE [LARGE SCALE GENOMIC DNA]</scope>
</reference>